<evidence type="ECO:0000313" key="9">
    <source>
        <dbReference type="Proteomes" id="UP000234845"/>
    </source>
</evidence>
<dbReference type="InterPro" id="IPR025285">
    <property type="entry name" value="DUF4145"/>
</dbReference>
<evidence type="ECO:0000313" key="8">
    <source>
        <dbReference type="EMBL" id="PLW83437.1"/>
    </source>
</evidence>
<keyword evidence="8" id="KW-0269">Exonuclease</keyword>
<name>A0A2N5Y4W9_9GAMM</name>
<dbReference type="Pfam" id="PF13643">
    <property type="entry name" value="DUF4145"/>
    <property type="match status" value="1"/>
</dbReference>
<feature type="domain" description="DUF4145" evidence="6">
    <location>
        <begin position="23"/>
        <end position="110"/>
    </location>
</feature>
<evidence type="ECO:0000256" key="2">
    <source>
        <dbReference type="ARBA" id="ARBA00022840"/>
    </source>
</evidence>
<evidence type="ECO:0000256" key="4">
    <source>
        <dbReference type="SAM" id="MobiDB-lite"/>
    </source>
</evidence>
<dbReference type="AlphaFoldDB" id="A0A2N5Y4W9"/>
<dbReference type="SUPFAM" id="SSF52540">
    <property type="entry name" value="P-loop containing nucleoside triphosphate hydrolases"/>
    <property type="match status" value="2"/>
</dbReference>
<dbReference type="Gene3D" id="3.40.50.300">
    <property type="entry name" value="P-loop containing nucleotide triphosphate hydrolases"/>
    <property type="match status" value="2"/>
</dbReference>
<dbReference type="InterPro" id="IPR027785">
    <property type="entry name" value="UvrD-like_helicase_C"/>
</dbReference>
<dbReference type="CDD" id="cd17933">
    <property type="entry name" value="DEXSc_RecD-like"/>
    <property type="match status" value="1"/>
</dbReference>
<dbReference type="Pfam" id="PF13538">
    <property type="entry name" value="UvrD_C_2"/>
    <property type="match status" value="1"/>
</dbReference>
<dbReference type="Proteomes" id="UP000234845">
    <property type="component" value="Unassembled WGS sequence"/>
</dbReference>
<protein>
    <submittedName>
        <fullName evidence="8">Exonuclease V subunit alpha</fullName>
    </submittedName>
</protein>
<dbReference type="GO" id="GO:0004527">
    <property type="term" value="F:exonuclease activity"/>
    <property type="evidence" value="ECO:0007669"/>
    <property type="project" value="UniProtKB-KW"/>
</dbReference>
<evidence type="ECO:0000259" key="6">
    <source>
        <dbReference type="Pfam" id="PF13643"/>
    </source>
</evidence>
<dbReference type="PANTHER" id="PTHR43788:SF6">
    <property type="entry name" value="DNA HELICASE B"/>
    <property type="match status" value="1"/>
</dbReference>
<organism evidence="8 9">
    <name type="scientific">Kineobactrum sediminis</name>
    <dbReference type="NCBI Taxonomy" id="1905677"/>
    <lineage>
        <taxon>Bacteria</taxon>
        <taxon>Pseudomonadati</taxon>
        <taxon>Pseudomonadota</taxon>
        <taxon>Gammaproteobacteria</taxon>
        <taxon>Cellvibrionales</taxon>
        <taxon>Halieaceae</taxon>
        <taxon>Kineobactrum</taxon>
    </lineage>
</organism>
<keyword evidence="8" id="KW-0378">Hydrolase</keyword>
<proteinExistence type="predicted"/>
<evidence type="ECO:0000256" key="1">
    <source>
        <dbReference type="ARBA" id="ARBA00022741"/>
    </source>
</evidence>
<keyword evidence="9" id="KW-1185">Reference proteome</keyword>
<evidence type="ECO:0000256" key="3">
    <source>
        <dbReference type="SAM" id="Coils"/>
    </source>
</evidence>
<feature type="compositionally biased region" description="Polar residues" evidence="4">
    <location>
        <begin position="721"/>
        <end position="732"/>
    </location>
</feature>
<dbReference type="CDD" id="cd18809">
    <property type="entry name" value="SF1_C_RecD"/>
    <property type="match status" value="1"/>
</dbReference>
<dbReference type="GO" id="GO:0005524">
    <property type="term" value="F:ATP binding"/>
    <property type="evidence" value="ECO:0007669"/>
    <property type="project" value="UniProtKB-KW"/>
</dbReference>
<gene>
    <name evidence="8" type="ORF">CWI75_08175</name>
</gene>
<dbReference type="PANTHER" id="PTHR43788">
    <property type="entry name" value="DNA2/NAM7 HELICASE FAMILY MEMBER"/>
    <property type="match status" value="1"/>
</dbReference>
<dbReference type="GO" id="GO:0003678">
    <property type="term" value="F:DNA helicase activity"/>
    <property type="evidence" value="ECO:0007669"/>
    <property type="project" value="UniProtKB-ARBA"/>
</dbReference>
<dbReference type="Pfam" id="PF13604">
    <property type="entry name" value="AAA_30"/>
    <property type="match status" value="1"/>
</dbReference>
<dbReference type="InterPro" id="IPR027417">
    <property type="entry name" value="P-loop_NTPase"/>
</dbReference>
<evidence type="ECO:0000259" key="7">
    <source>
        <dbReference type="Pfam" id="PF22721"/>
    </source>
</evidence>
<dbReference type="InterPro" id="IPR050534">
    <property type="entry name" value="Coronavir_polyprotein_1ab"/>
</dbReference>
<feature type="domain" description="UvrD-like helicase C-terminal" evidence="5">
    <location>
        <begin position="656"/>
        <end position="704"/>
    </location>
</feature>
<feature type="coiled-coil region" evidence="3">
    <location>
        <begin position="153"/>
        <end position="187"/>
    </location>
</feature>
<evidence type="ECO:0000259" key="5">
    <source>
        <dbReference type="Pfam" id="PF13538"/>
    </source>
</evidence>
<feature type="domain" description="TATA-binding-like protein" evidence="7">
    <location>
        <begin position="769"/>
        <end position="844"/>
    </location>
</feature>
<comment type="caution">
    <text evidence="8">The sequence shown here is derived from an EMBL/GenBank/DDBJ whole genome shotgun (WGS) entry which is preliminary data.</text>
</comment>
<keyword evidence="2" id="KW-0067">ATP-binding</keyword>
<dbReference type="Pfam" id="PF22721">
    <property type="entry name" value="TBP-TOTE"/>
    <property type="match status" value="2"/>
</dbReference>
<feature type="region of interest" description="Disordered" evidence="4">
    <location>
        <begin position="721"/>
        <end position="752"/>
    </location>
</feature>
<keyword evidence="3" id="KW-0175">Coiled coil</keyword>
<accession>A0A2N5Y4W9</accession>
<dbReference type="InterPro" id="IPR054572">
    <property type="entry name" value="TBP-TOTE"/>
</dbReference>
<sequence length="947" mass="106390">MGVSNFKFLEQFQPSLSEYGRCAENFAYADPQSAIVKMRCFAEKFVAFIYEELGLPTYGAITLFEKIDNADFVRVVEECVVDKLHLIRMKGNKAAHADKVGVEDALDVIKEGFFLGAWIFCSYHGGEVSTLPEYLAPREIGDSADDRQSIDQREAVESSLIQTQQELADLQRQLEEAQLRLNQLDGAIDVDKVESLRLGSAVAIASIDFQAEETRRKINMVDVFAEYDLTLGQAELVGRLDKFLTSTDENVFLLKGYAGTGKTFITKGLTQYFRAIRRNYILAAPTGKAAKVIAYKTGSEAHTIHKTIYSFKDIAEYRDDDLDGSETYKFYAKLAVNEQSVDTIYIVDESSMVSDIYNEAEFFRFGSGHLLRDFLKFVNLDHNDHRKKVIFIGDDAQLPPVGMNFSPALSSKYLSSEYGLNSTGYELREVVRQKAGSGIMSNAQMLRDSLEKSVFNQLDIDIDSADVYHVEYEHLLSEYLRTCGGKINAESIVIAHSNADVAAYNRRIREHFFPKMIDVAPGDKVMSVSNSGRYGLFISNGDFGLIRQVLGGREERQISLKRKSKETGEIENTQITLCFRDVEIGFKDLDGRPHWFEAKIVENLLYSDDPNLSSDENKALYLDFCIRNQGLKRKSLEFKEKLQCDPYFNALRLKFGYAITCHKAQGSEWNNVFVKCKTHQAQLSAEYFRWLYTAMTRAAKCLYVLDPPHIKIGGNIRSTASPGDLGSNSVTKKTIPEPASTSSNSKADSHEDHCDGDVMIEAGLRSGNKFLDAILGLVQSKICNSNIVISEIQHQQFQESYIFSKGAEVARINISYNGKRKITFVKLPQPSDLGGHLFDVLSPLQGVIPTLDDDQMASREIIFAEDFLNAFHQRVLGAMESIGVEVSGVEEQQYCQRYKFRDETGLAVVDIYYNGKKQFAHCNPVKSLSTSQVLTGQMMQVITEGLV</sequence>
<feature type="domain" description="TATA-binding-like protein" evidence="7">
    <location>
        <begin position="865"/>
        <end position="939"/>
    </location>
</feature>
<reference evidence="9" key="1">
    <citation type="submission" date="2017-11" db="EMBL/GenBank/DDBJ databases">
        <title>The draft genome sequence of Chromatocurvus sp. F02.</title>
        <authorList>
            <person name="Du Z.-J."/>
            <person name="Chang Y.-Q."/>
        </authorList>
    </citation>
    <scope>NUCLEOTIDE SEQUENCE [LARGE SCALE GENOMIC DNA]</scope>
    <source>
        <strain evidence="9">F02</strain>
    </source>
</reference>
<keyword evidence="1" id="KW-0547">Nucleotide-binding</keyword>
<keyword evidence="8" id="KW-0540">Nuclease</keyword>
<dbReference type="OrthoDB" id="9804086at2"/>
<dbReference type="EMBL" id="PKLZ01000003">
    <property type="protein sequence ID" value="PLW83437.1"/>
    <property type="molecule type" value="Genomic_DNA"/>
</dbReference>